<feature type="chain" id="PRO_5045219357" evidence="3">
    <location>
        <begin position="26"/>
        <end position="165"/>
    </location>
</feature>
<comment type="caution">
    <text evidence="5">The sequence shown here is derived from an EMBL/GenBank/DDBJ whole genome shotgun (WGS) entry which is preliminary data.</text>
</comment>
<protein>
    <submittedName>
        <fullName evidence="5">Outer membrane protein assembly factor BamE</fullName>
    </submittedName>
</protein>
<name>A0ABV7IM46_9SPHN</name>
<reference evidence="6" key="1">
    <citation type="journal article" date="2019" name="Int. J. Syst. Evol. Microbiol.">
        <title>The Global Catalogue of Microorganisms (GCM) 10K type strain sequencing project: providing services to taxonomists for standard genome sequencing and annotation.</title>
        <authorList>
            <consortium name="The Broad Institute Genomics Platform"/>
            <consortium name="The Broad Institute Genome Sequencing Center for Infectious Disease"/>
            <person name="Wu L."/>
            <person name="Ma J."/>
        </authorList>
    </citation>
    <scope>NUCLEOTIDE SEQUENCE [LARGE SCALE GENOMIC DNA]</scope>
    <source>
        <strain evidence="6">KCTC 42984</strain>
    </source>
</reference>
<dbReference type="InterPro" id="IPR007450">
    <property type="entry name" value="BamE_dom"/>
</dbReference>
<dbReference type="Gene3D" id="3.30.1450.10">
    <property type="match status" value="1"/>
</dbReference>
<keyword evidence="2" id="KW-0472">Membrane</keyword>
<keyword evidence="6" id="KW-1185">Reference proteome</keyword>
<organism evidence="5 6">
    <name type="scientific">Novosphingobium bradum</name>
    <dbReference type="NCBI Taxonomy" id="1737444"/>
    <lineage>
        <taxon>Bacteria</taxon>
        <taxon>Pseudomonadati</taxon>
        <taxon>Pseudomonadota</taxon>
        <taxon>Alphaproteobacteria</taxon>
        <taxon>Sphingomonadales</taxon>
        <taxon>Sphingomonadaceae</taxon>
        <taxon>Novosphingobium</taxon>
    </lineage>
</organism>
<feature type="domain" description="Outer membrane protein assembly factor BamE" evidence="4">
    <location>
        <begin position="32"/>
        <end position="107"/>
    </location>
</feature>
<dbReference type="InterPro" id="IPR037873">
    <property type="entry name" value="BamE-like"/>
</dbReference>
<dbReference type="PROSITE" id="PS51257">
    <property type="entry name" value="PROKAR_LIPOPROTEIN"/>
    <property type="match status" value="1"/>
</dbReference>
<evidence type="ECO:0000256" key="1">
    <source>
        <dbReference type="ARBA" id="ARBA00022729"/>
    </source>
</evidence>
<gene>
    <name evidence="5" type="ORF">ACFOD9_05730</name>
</gene>
<accession>A0ABV7IM46</accession>
<sequence length="165" mass="17532">MRVYKRLVVGAALLGAGLVTLSGCASIKDHRGYLVDQALVDSVQPGIDNRQSVERALGRPTYVAQFGEPVWYYVAIDTRQAAFTRPRPYQETVLKVHFDAAGNVSRIEKTGLEKVVRLDPDHHKTPTLGRNRGFLEDLFGNIGTVGAPGMGGGAGGEGGGGPNGS</sequence>
<evidence type="ECO:0000256" key="3">
    <source>
        <dbReference type="SAM" id="SignalP"/>
    </source>
</evidence>
<dbReference type="Proteomes" id="UP001595604">
    <property type="component" value="Unassembled WGS sequence"/>
</dbReference>
<evidence type="ECO:0000259" key="4">
    <source>
        <dbReference type="Pfam" id="PF04355"/>
    </source>
</evidence>
<dbReference type="RefSeq" id="WP_379509135.1">
    <property type="nucleotide sequence ID" value="NZ_JBHRTQ010000006.1"/>
</dbReference>
<keyword evidence="1 3" id="KW-0732">Signal</keyword>
<dbReference type="EMBL" id="JBHRTQ010000006">
    <property type="protein sequence ID" value="MFC3173748.1"/>
    <property type="molecule type" value="Genomic_DNA"/>
</dbReference>
<evidence type="ECO:0000256" key="2">
    <source>
        <dbReference type="ARBA" id="ARBA00023136"/>
    </source>
</evidence>
<feature type="signal peptide" evidence="3">
    <location>
        <begin position="1"/>
        <end position="25"/>
    </location>
</feature>
<proteinExistence type="predicted"/>
<dbReference type="Pfam" id="PF04355">
    <property type="entry name" value="BamE"/>
    <property type="match status" value="1"/>
</dbReference>
<evidence type="ECO:0000313" key="5">
    <source>
        <dbReference type="EMBL" id="MFC3173748.1"/>
    </source>
</evidence>
<evidence type="ECO:0000313" key="6">
    <source>
        <dbReference type="Proteomes" id="UP001595604"/>
    </source>
</evidence>